<sequence length="127" mass="13931">MPMSFQQMNAARARAAVIRPVRGDSGRQGLLALYPKLRLTTAEAYHEALSEQADNDAGQQIDAGREPYLVSDEALLMNLEPFIPVFDVLAERQRVGTGRRFGHADFIALDLPAGPCLVPADALLAWR</sequence>
<dbReference type="RefSeq" id="WP_077176674.1">
    <property type="nucleotide sequence ID" value="NZ_MUTB01000063.1"/>
</dbReference>
<gene>
    <name evidence="1" type="ORF">A8E72_30895</name>
</gene>
<comment type="caution">
    <text evidence="1">The sequence shown here is derived from an EMBL/GenBank/DDBJ whole genome shotgun (WGS) entry which is preliminary data.</text>
</comment>
<dbReference type="Proteomes" id="UP000188543">
    <property type="component" value="Unassembled WGS sequence"/>
</dbReference>
<evidence type="ECO:0000313" key="2">
    <source>
        <dbReference type="Proteomes" id="UP000188543"/>
    </source>
</evidence>
<proteinExistence type="predicted"/>
<dbReference type="EMBL" id="MUTJ01000092">
    <property type="protein sequence ID" value="ONU77794.1"/>
    <property type="molecule type" value="Genomic_DNA"/>
</dbReference>
<name>A0A1V2VVS4_9BURK</name>
<reference evidence="1 2" key="1">
    <citation type="submission" date="2016-08" db="EMBL/GenBank/DDBJ databases">
        <authorList>
            <person name="Seilhamer J.J."/>
        </authorList>
    </citation>
    <scope>NUCLEOTIDE SEQUENCE [LARGE SCALE GENOMIC DNA]</scope>
    <source>
        <strain evidence="1 2">VC14762</strain>
    </source>
</reference>
<dbReference type="AlphaFoldDB" id="A0A1V2VVS4"/>
<accession>A0A1V2VVS4</accession>
<protein>
    <submittedName>
        <fullName evidence="1">Uncharacterized protein</fullName>
    </submittedName>
</protein>
<evidence type="ECO:0000313" key="1">
    <source>
        <dbReference type="EMBL" id="ONU77794.1"/>
    </source>
</evidence>
<organism evidence="1 2">
    <name type="scientific">Burkholderia cenocepacia</name>
    <dbReference type="NCBI Taxonomy" id="95486"/>
    <lineage>
        <taxon>Bacteria</taxon>
        <taxon>Pseudomonadati</taxon>
        <taxon>Pseudomonadota</taxon>
        <taxon>Betaproteobacteria</taxon>
        <taxon>Burkholderiales</taxon>
        <taxon>Burkholderiaceae</taxon>
        <taxon>Burkholderia</taxon>
        <taxon>Burkholderia cepacia complex</taxon>
    </lineage>
</organism>